<proteinExistence type="predicted"/>
<dbReference type="InterPro" id="IPR002575">
    <property type="entry name" value="Aminoglycoside_PTrfase"/>
</dbReference>
<accession>A0ABV7MAI7</accession>
<evidence type="ECO:0000313" key="2">
    <source>
        <dbReference type="EMBL" id="MFC3302373.1"/>
    </source>
</evidence>
<dbReference type="Proteomes" id="UP001595607">
    <property type="component" value="Unassembled WGS sequence"/>
</dbReference>
<keyword evidence="3" id="KW-1185">Reference proteome</keyword>
<evidence type="ECO:0000313" key="3">
    <source>
        <dbReference type="Proteomes" id="UP001595607"/>
    </source>
</evidence>
<dbReference type="RefSeq" id="WP_189570570.1">
    <property type="nucleotide sequence ID" value="NZ_BMXU01000001.1"/>
</dbReference>
<protein>
    <submittedName>
        <fullName evidence="2">Aminoglycoside phosphotransferase family protein</fullName>
    </submittedName>
</protein>
<feature type="domain" description="Aminoglycoside phosphotransferase" evidence="1">
    <location>
        <begin position="21"/>
        <end position="269"/>
    </location>
</feature>
<name>A0ABV7MAI7_9PROT</name>
<dbReference type="Pfam" id="PF01636">
    <property type="entry name" value="APH"/>
    <property type="match status" value="1"/>
</dbReference>
<dbReference type="InterPro" id="IPR011009">
    <property type="entry name" value="Kinase-like_dom_sf"/>
</dbReference>
<gene>
    <name evidence="2" type="ORF">ACFONP_06470</name>
</gene>
<dbReference type="Gene3D" id="3.30.200.20">
    <property type="entry name" value="Phosphorylase Kinase, domain 1"/>
    <property type="match status" value="1"/>
</dbReference>
<sequence>MTPEAERKAFLATTPWRDAEIVPIPADASVREYARLVGGPSAAMLMDAEAAAKTPPCPPDADEEERKRLGYPAMVRSSGSALLAFEAASKVLAERGVIVPEVCVSDHGRGLAVIEDLGARMMRDAIEHRPDTELSFYKEAAAVLEKLRGNPVEPGERHAWPFQTYDRLAYRAEAALLEEWYLPRVLGLRLPNEDVARLGEAWDDVLSGLSKADRLVHRDFHAENLLLTDRGIAVIDFQDMMVGQAAYDWASLLEDARRDVSPEVRDAVYALGVQGAEDPEAFERDYAILAAQRNAKILGIFARLIHRDGKPKYERFIPRVAALLKADLAREPLRPVAEVLRVVAPEIVE</sequence>
<reference evidence="3" key="1">
    <citation type="journal article" date="2019" name="Int. J. Syst. Evol. Microbiol.">
        <title>The Global Catalogue of Microorganisms (GCM) 10K type strain sequencing project: providing services to taxonomists for standard genome sequencing and annotation.</title>
        <authorList>
            <consortium name="The Broad Institute Genomics Platform"/>
            <consortium name="The Broad Institute Genome Sequencing Center for Infectious Disease"/>
            <person name="Wu L."/>
            <person name="Ma J."/>
        </authorList>
    </citation>
    <scope>NUCLEOTIDE SEQUENCE [LARGE SCALE GENOMIC DNA]</scope>
    <source>
        <strain evidence="3">KCTC 22245</strain>
    </source>
</reference>
<evidence type="ECO:0000259" key="1">
    <source>
        <dbReference type="Pfam" id="PF01636"/>
    </source>
</evidence>
<dbReference type="EMBL" id="JBHRVA010000002">
    <property type="protein sequence ID" value="MFC3302373.1"/>
    <property type="molecule type" value="Genomic_DNA"/>
</dbReference>
<dbReference type="SUPFAM" id="SSF56112">
    <property type="entry name" value="Protein kinase-like (PK-like)"/>
    <property type="match status" value="1"/>
</dbReference>
<organism evidence="2 3">
    <name type="scientific">Parvularcula lutaonensis</name>
    <dbReference type="NCBI Taxonomy" id="491923"/>
    <lineage>
        <taxon>Bacteria</taxon>
        <taxon>Pseudomonadati</taxon>
        <taxon>Pseudomonadota</taxon>
        <taxon>Alphaproteobacteria</taxon>
        <taxon>Parvularculales</taxon>
        <taxon>Parvularculaceae</taxon>
        <taxon>Parvularcula</taxon>
    </lineage>
</organism>
<comment type="caution">
    <text evidence="2">The sequence shown here is derived from an EMBL/GenBank/DDBJ whole genome shotgun (WGS) entry which is preliminary data.</text>
</comment>
<dbReference type="Gene3D" id="3.90.1200.10">
    <property type="match status" value="1"/>
</dbReference>